<dbReference type="Proteomes" id="UP000664132">
    <property type="component" value="Unassembled WGS sequence"/>
</dbReference>
<dbReference type="InterPro" id="IPR012334">
    <property type="entry name" value="Pectin_lyas_fold"/>
</dbReference>
<dbReference type="Gene3D" id="2.160.20.10">
    <property type="entry name" value="Single-stranded right-handed beta-helix, Pectin lyase-like"/>
    <property type="match status" value="1"/>
</dbReference>
<comment type="caution">
    <text evidence="1">The sequence shown here is derived from an EMBL/GenBank/DDBJ whole genome shotgun (WGS) entry which is preliminary data.</text>
</comment>
<proteinExistence type="predicted"/>
<organism evidence="1 2">
    <name type="scientific">Cadophora malorum</name>
    <dbReference type="NCBI Taxonomy" id="108018"/>
    <lineage>
        <taxon>Eukaryota</taxon>
        <taxon>Fungi</taxon>
        <taxon>Dikarya</taxon>
        <taxon>Ascomycota</taxon>
        <taxon>Pezizomycotina</taxon>
        <taxon>Leotiomycetes</taxon>
        <taxon>Helotiales</taxon>
        <taxon>Ploettnerulaceae</taxon>
        <taxon>Cadophora</taxon>
    </lineage>
</organism>
<protein>
    <submittedName>
        <fullName evidence="1">Uncharacterized protein</fullName>
    </submittedName>
</protein>
<reference evidence="1" key="1">
    <citation type="submission" date="2021-02" db="EMBL/GenBank/DDBJ databases">
        <title>Genome sequence Cadophora malorum strain M34.</title>
        <authorList>
            <person name="Stefanovic E."/>
            <person name="Vu D."/>
            <person name="Scully C."/>
            <person name="Dijksterhuis J."/>
            <person name="Roader J."/>
            <person name="Houbraken J."/>
        </authorList>
    </citation>
    <scope>NUCLEOTIDE SEQUENCE</scope>
    <source>
        <strain evidence="1">M34</strain>
    </source>
</reference>
<accession>A0A8H7T845</accession>
<dbReference type="InterPro" id="IPR011050">
    <property type="entry name" value="Pectin_lyase_fold/virulence"/>
</dbReference>
<dbReference type="SUPFAM" id="SSF51126">
    <property type="entry name" value="Pectin lyase-like"/>
    <property type="match status" value="1"/>
</dbReference>
<name>A0A8H7T845_9HELO</name>
<evidence type="ECO:0000313" key="1">
    <source>
        <dbReference type="EMBL" id="KAG4414242.1"/>
    </source>
</evidence>
<keyword evidence="2" id="KW-1185">Reference proteome</keyword>
<gene>
    <name evidence="1" type="ORF">IFR04_012614</name>
</gene>
<sequence>MTASTLFHAVNNYWYANSGHAFDIGSGVNVVAEGNSFYNVKTPLLGNFGRLFALGATSSACKSGLGRNCERNSLGGSGSFPGFDTSMLSLFSGKNVMPATAPRTNQATTAGVGKI</sequence>
<dbReference type="OrthoDB" id="1637350at2759"/>
<dbReference type="EMBL" id="JAFJYH010000274">
    <property type="protein sequence ID" value="KAG4414242.1"/>
    <property type="molecule type" value="Genomic_DNA"/>
</dbReference>
<evidence type="ECO:0000313" key="2">
    <source>
        <dbReference type="Proteomes" id="UP000664132"/>
    </source>
</evidence>
<dbReference type="AlphaFoldDB" id="A0A8H7T845"/>